<gene>
    <name evidence="3" type="ORF">EDD42_2802</name>
</gene>
<feature type="signal peptide" evidence="2">
    <location>
        <begin position="1"/>
        <end position="25"/>
    </location>
</feature>
<keyword evidence="1" id="KW-0812">Transmembrane</keyword>
<dbReference type="Gene3D" id="2.60.120.380">
    <property type="match status" value="1"/>
</dbReference>
<evidence type="ECO:0008006" key="5">
    <source>
        <dbReference type="Google" id="ProtNLM"/>
    </source>
</evidence>
<keyword evidence="4" id="KW-1185">Reference proteome</keyword>
<evidence type="ECO:0000256" key="1">
    <source>
        <dbReference type="SAM" id="Phobius"/>
    </source>
</evidence>
<evidence type="ECO:0000313" key="3">
    <source>
        <dbReference type="EMBL" id="ROR82708.1"/>
    </source>
</evidence>
<evidence type="ECO:0000256" key="2">
    <source>
        <dbReference type="SAM" id="SignalP"/>
    </source>
</evidence>
<keyword evidence="2" id="KW-0732">Signal</keyword>
<keyword evidence="1" id="KW-0472">Membrane</keyword>
<proteinExistence type="predicted"/>
<accession>A0A3N2C5B2</accession>
<reference evidence="3 4" key="1">
    <citation type="submission" date="2018-11" db="EMBL/GenBank/DDBJ databases">
        <title>Sequencing the genomes of 1000 actinobacteria strains.</title>
        <authorList>
            <person name="Klenk H.-P."/>
        </authorList>
    </citation>
    <scope>NUCLEOTIDE SEQUENCE [LARGE SCALE GENOMIC DNA]</scope>
    <source>
        <strain evidence="3 4">DSM 14012</strain>
    </source>
</reference>
<comment type="caution">
    <text evidence="3">The sequence shown here is derived from an EMBL/GenBank/DDBJ whole genome shotgun (WGS) entry which is preliminary data.</text>
</comment>
<feature type="transmembrane region" description="Helical" evidence="1">
    <location>
        <begin position="150"/>
        <end position="172"/>
    </location>
</feature>
<dbReference type="Proteomes" id="UP000266915">
    <property type="component" value="Unassembled WGS sequence"/>
</dbReference>
<dbReference type="EMBL" id="RKHL01000001">
    <property type="protein sequence ID" value="ROR82708.1"/>
    <property type="molecule type" value="Genomic_DNA"/>
</dbReference>
<dbReference type="RefSeq" id="WP_085512517.1">
    <property type="nucleotide sequence ID" value="NZ_FXAP01000004.1"/>
</dbReference>
<keyword evidence="1" id="KW-1133">Transmembrane helix</keyword>
<dbReference type="AlphaFoldDB" id="A0A3N2C5B2"/>
<sequence length="181" mass="17384">MIKKITAIFALVLAGLFIAPVAANAFYAPDGSVTVSGTVTPGGTSTVAFTGGSFQPGETVSFTLTGENASGATLAAVETKSLEKTASGTGAVNLNVTLPSNASGTYTVAAVGLTSGTPGSATLTVTAAGAGGSGDNDNDLADTGFGAPAFVVWGAAGAVALGAALIAVLVMVRRQRASLAA</sequence>
<evidence type="ECO:0000313" key="4">
    <source>
        <dbReference type="Proteomes" id="UP000266915"/>
    </source>
</evidence>
<feature type="chain" id="PRO_5018711727" description="Sortase" evidence="2">
    <location>
        <begin position="26"/>
        <end position="181"/>
    </location>
</feature>
<protein>
    <recommendedName>
        <fullName evidence="5">Sortase</fullName>
    </recommendedName>
</protein>
<name>A0A3N2C5B2_9MICO</name>
<organism evidence="3 4">
    <name type="scientific">Plantibacter flavus</name>
    <dbReference type="NCBI Taxonomy" id="150123"/>
    <lineage>
        <taxon>Bacteria</taxon>
        <taxon>Bacillati</taxon>
        <taxon>Actinomycetota</taxon>
        <taxon>Actinomycetes</taxon>
        <taxon>Micrococcales</taxon>
        <taxon>Microbacteriaceae</taxon>
        <taxon>Plantibacter</taxon>
    </lineage>
</organism>